<proteinExistence type="predicted"/>
<gene>
    <name evidence="1" type="ORF">JCM19275_3643</name>
</gene>
<name>A0A090WJ71_NONUL</name>
<sequence length="131" mass="15726">MKKELLNELNSLVKQLPFKDMVQKEYLVLKLKMSIISIFGHDSFYLTELESINFLPSYDYYGAYDVAWNQGYDELLKLISVMTEQASIEENTNIKIKIFNRLFKKFKRSTLSWFFLEYLITKVFDYLIYLI</sequence>
<protein>
    <submittedName>
        <fullName evidence="1">Uncharacterized protein</fullName>
    </submittedName>
</protein>
<dbReference type="AlphaFoldDB" id="A0A090WJ71"/>
<reference evidence="1 2" key="1">
    <citation type="journal article" date="2014" name="Genome Announc.">
        <title>Draft Genome Sequences of Marine Flavobacterium Nonlabens Strains NR17, NR24, NR27, NR32, NR33, and Ara13.</title>
        <authorList>
            <person name="Nakanishi M."/>
            <person name="Meirelles P."/>
            <person name="Suzuki R."/>
            <person name="Takatani N."/>
            <person name="Mino S."/>
            <person name="Suda W."/>
            <person name="Oshima K."/>
            <person name="Hattori M."/>
            <person name="Ohkuma M."/>
            <person name="Hosokawa M."/>
            <person name="Miyashita K."/>
            <person name="Thompson F.L."/>
            <person name="Niwa A."/>
            <person name="Sawabe T."/>
            <person name="Sawabe T."/>
        </authorList>
    </citation>
    <scope>NUCLEOTIDE SEQUENCE [LARGE SCALE GENOMIC DNA]</scope>
    <source>
        <strain evidence="2">JCM19275</strain>
    </source>
</reference>
<dbReference type="Proteomes" id="UP000029647">
    <property type="component" value="Unassembled WGS sequence"/>
</dbReference>
<accession>A0A090WJ71</accession>
<dbReference type="EMBL" id="BBNT01000021">
    <property type="protein sequence ID" value="GAL77031.1"/>
    <property type="molecule type" value="Genomic_DNA"/>
</dbReference>
<evidence type="ECO:0000313" key="1">
    <source>
        <dbReference type="EMBL" id="GAL77031.1"/>
    </source>
</evidence>
<comment type="caution">
    <text evidence="1">The sequence shown here is derived from an EMBL/GenBank/DDBJ whole genome shotgun (WGS) entry which is preliminary data.</text>
</comment>
<evidence type="ECO:0000313" key="2">
    <source>
        <dbReference type="Proteomes" id="UP000029647"/>
    </source>
</evidence>
<organism evidence="1 2">
    <name type="scientific">Nonlabens ulvanivorans</name>
    <name type="common">Persicivirga ulvanivorans</name>
    <dbReference type="NCBI Taxonomy" id="906888"/>
    <lineage>
        <taxon>Bacteria</taxon>
        <taxon>Pseudomonadati</taxon>
        <taxon>Bacteroidota</taxon>
        <taxon>Flavobacteriia</taxon>
        <taxon>Flavobacteriales</taxon>
        <taxon>Flavobacteriaceae</taxon>
        <taxon>Nonlabens</taxon>
    </lineage>
</organism>